<evidence type="ECO:0000256" key="4">
    <source>
        <dbReference type="ARBA" id="ARBA00022982"/>
    </source>
</evidence>
<comment type="caution">
    <text evidence="8">The sequence shown here is derived from an EMBL/GenBank/DDBJ whole genome shotgun (WGS) entry which is preliminary data.</text>
</comment>
<evidence type="ECO:0000256" key="7">
    <source>
        <dbReference type="ARBA" id="ARBA00023291"/>
    </source>
</evidence>
<keyword evidence="3" id="KW-0479">Metal-binding</keyword>
<dbReference type="PANTHER" id="PTHR36923:SF3">
    <property type="entry name" value="FERREDOXIN"/>
    <property type="match status" value="1"/>
</dbReference>
<keyword evidence="9" id="KW-1185">Reference proteome</keyword>
<keyword evidence="6" id="KW-0411">Iron-sulfur</keyword>
<dbReference type="PANTHER" id="PTHR36923">
    <property type="entry name" value="FERREDOXIN"/>
    <property type="match status" value="1"/>
</dbReference>
<organism evidence="8 9">
    <name type="scientific">Plantactinospora endophytica</name>
    <dbReference type="NCBI Taxonomy" id="673535"/>
    <lineage>
        <taxon>Bacteria</taxon>
        <taxon>Bacillati</taxon>
        <taxon>Actinomycetota</taxon>
        <taxon>Actinomycetes</taxon>
        <taxon>Micromonosporales</taxon>
        <taxon>Micromonosporaceae</taxon>
        <taxon>Plantactinospora</taxon>
    </lineage>
</organism>
<dbReference type="Gene3D" id="3.30.70.20">
    <property type="match status" value="1"/>
</dbReference>
<evidence type="ECO:0000313" key="9">
    <source>
        <dbReference type="Proteomes" id="UP000646749"/>
    </source>
</evidence>
<dbReference type="InterPro" id="IPR051269">
    <property type="entry name" value="Fe-S_cluster_ET"/>
</dbReference>
<proteinExistence type="predicted"/>
<protein>
    <recommendedName>
        <fullName evidence="10">Ferredoxin</fullName>
    </recommendedName>
</protein>
<keyword evidence="2" id="KW-0813">Transport</keyword>
<name>A0ABQ4EB75_9ACTN</name>
<evidence type="ECO:0000256" key="1">
    <source>
        <dbReference type="ARBA" id="ARBA00001927"/>
    </source>
</evidence>
<dbReference type="Proteomes" id="UP000646749">
    <property type="component" value="Unassembled WGS sequence"/>
</dbReference>
<gene>
    <name evidence="8" type="ORF">Pen02_69280</name>
</gene>
<keyword evidence="4" id="KW-0249">Electron transport</keyword>
<keyword evidence="7" id="KW-0003">3Fe-4S</keyword>
<dbReference type="RefSeq" id="WP_203870343.1">
    <property type="nucleotide sequence ID" value="NZ_BONW01000041.1"/>
</dbReference>
<evidence type="ECO:0000256" key="3">
    <source>
        <dbReference type="ARBA" id="ARBA00022723"/>
    </source>
</evidence>
<evidence type="ECO:0008006" key="10">
    <source>
        <dbReference type="Google" id="ProtNLM"/>
    </source>
</evidence>
<comment type="cofactor">
    <cofactor evidence="1">
        <name>[3Fe-4S] cluster</name>
        <dbReference type="ChEBI" id="CHEBI:21137"/>
    </cofactor>
</comment>
<evidence type="ECO:0000313" key="8">
    <source>
        <dbReference type="EMBL" id="GIG91992.1"/>
    </source>
</evidence>
<keyword evidence="5" id="KW-0408">Iron</keyword>
<dbReference type="Pfam" id="PF13459">
    <property type="entry name" value="Fer4_15"/>
    <property type="match status" value="1"/>
</dbReference>
<evidence type="ECO:0000256" key="2">
    <source>
        <dbReference type="ARBA" id="ARBA00022448"/>
    </source>
</evidence>
<reference evidence="8 9" key="1">
    <citation type="submission" date="2021-01" db="EMBL/GenBank/DDBJ databases">
        <title>Whole genome shotgun sequence of Plantactinospora endophytica NBRC 110450.</title>
        <authorList>
            <person name="Komaki H."/>
            <person name="Tamura T."/>
        </authorList>
    </citation>
    <scope>NUCLEOTIDE SEQUENCE [LARGE SCALE GENOMIC DNA]</scope>
    <source>
        <strain evidence="8 9">NBRC 110450</strain>
    </source>
</reference>
<accession>A0ABQ4EB75</accession>
<dbReference type="EMBL" id="BONW01000041">
    <property type="protein sequence ID" value="GIG91992.1"/>
    <property type="molecule type" value="Genomic_DNA"/>
</dbReference>
<evidence type="ECO:0000256" key="5">
    <source>
        <dbReference type="ARBA" id="ARBA00023004"/>
    </source>
</evidence>
<sequence length="65" mass="7098">MSLRVAVDRAHCELHGQCVERVPSVFRFTDDGDLDHLTEADDDLADDLSDAQFLCPAQAIEVGPA</sequence>
<evidence type="ECO:0000256" key="6">
    <source>
        <dbReference type="ARBA" id="ARBA00023014"/>
    </source>
</evidence>
<dbReference type="SUPFAM" id="SSF54862">
    <property type="entry name" value="4Fe-4S ferredoxins"/>
    <property type="match status" value="1"/>
</dbReference>